<dbReference type="EMBL" id="KI912112">
    <property type="protein sequence ID" value="ETS81710.1"/>
    <property type="molecule type" value="Genomic_DNA"/>
</dbReference>
<dbReference type="PANTHER" id="PTHR24148:SF73">
    <property type="entry name" value="HET DOMAIN PROTEIN (AFU_ORTHOLOGUE AFUA_8G01020)"/>
    <property type="match status" value="1"/>
</dbReference>
<dbReference type="InterPro" id="IPR010730">
    <property type="entry name" value="HET"/>
</dbReference>
<dbReference type="STRING" id="1229662.W3X6P0"/>
<reference evidence="3" key="1">
    <citation type="journal article" date="2015" name="BMC Genomics">
        <title>Genomic and transcriptomic analysis of the endophytic fungus Pestalotiopsis fici reveals its lifestyle and high potential for synthesis of natural products.</title>
        <authorList>
            <person name="Wang X."/>
            <person name="Zhang X."/>
            <person name="Liu L."/>
            <person name="Xiang M."/>
            <person name="Wang W."/>
            <person name="Sun X."/>
            <person name="Che Y."/>
            <person name="Guo L."/>
            <person name="Liu G."/>
            <person name="Guo L."/>
            <person name="Wang C."/>
            <person name="Yin W.B."/>
            <person name="Stadler M."/>
            <person name="Zhang X."/>
            <person name="Liu X."/>
        </authorList>
    </citation>
    <scope>NUCLEOTIDE SEQUENCE [LARGE SCALE GENOMIC DNA]</scope>
    <source>
        <strain evidence="3">W106-1 / CGMCC3.15140</strain>
    </source>
</reference>
<dbReference type="KEGG" id="pfy:PFICI_06712"/>
<dbReference type="RefSeq" id="XP_007833484.1">
    <property type="nucleotide sequence ID" value="XM_007835293.1"/>
</dbReference>
<accession>W3X6P0</accession>
<dbReference type="InParanoid" id="W3X6P0"/>
<dbReference type="GeneID" id="19271725"/>
<dbReference type="InterPro" id="IPR052895">
    <property type="entry name" value="HetReg/Transcr_Mod"/>
</dbReference>
<sequence>MLDRGGSIAIGDNLWKFLCLQAAILTEPIYFWIDAICINQEDVRERNHQVGMMKAIYAQATEVYAWLGPEADDSDCSMKFLIQQSKSPLRMKGCGYLPIWDSRTAKALSALCERPYWRRMWIIQELLHARKITLWCGTQKSDWSDIEALYLKLETIENAHWFAHHEFLIPIKQSAAATMVWQRAHWRHPDTPVPRLSRLIEIFRDWHCTDIRDKVFALVGMATPESAVVPDYALTTLEIYSAVMRKVERDKDGFANLLSQLLGVAWNDVDLWQQTLVEYKDHPTERLVLRSRCWNNWD</sequence>
<gene>
    <name evidence="2" type="ORF">PFICI_06712</name>
</gene>
<dbReference type="AlphaFoldDB" id="W3X6P0"/>
<dbReference type="OMA" id="QEICLGR"/>
<evidence type="ECO:0000313" key="3">
    <source>
        <dbReference type="Proteomes" id="UP000030651"/>
    </source>
</evidence>
<dbReference type="eggNOG" id="ENOG502SSK6">
    <property type="taxonomic scope" value="Eukaryota"/>
</dbReference>
<proteinExistence type="predicted"/>
<evidence type="ECO:0000313" key="2">
    <source>
        <dbReference type="EMBL" id="ETS81710.1"/>
    </source>
</evidence>
<dbReference type="OrthoDB" id="2157530at2759"/>
<dbReference type="Proteomes" id="UP000030651">
    <property type="component" value="Unassembled WGS sequence"/>
</dbReference>
<organism evidence="2 3">
    <name type="scientific">Pestalotiopsis fici (strain W106-1 / CGMCC3.15140)</name>
    <dbReference type="NCBI Taxonomy" id="1229662"/>
    <lineage>
        <taxon>Eukaryota</taxon>
        <taxon>Fungi</taxon>
        <taxon>Dikarya</taxon>
        <taxon>Ascomycota</taxon>
        <taxon>Pezizomycotina</taxon>
        <taxon>Sordariomycetes</taxon>
        <taxon>Xylariomycetidae</taxon>
        <taxon>Amphisphaeriales</taxon>
        <taxon>Sporocadaceae</taxon>
        <taxon>Pestalotiopsis</taxon>
    </lineage>
</organism>
<dbReference type="PANTHER" id="PTHR24148">
    <property type="entry name" value="ANKYRIN REPEAT DOMAIN-CONTAINING PROTEIN 39 HOMOLOG-RELATED"/>
    <property type="match status" value="1"/>
</dbReference>
<protein>
    <recommendedName>
        <fullName evidence="1">Heterokaryon incompatibility domain-containing protein</fullName>
    </recommendedName>
</protein>
<evidence type="ECO:0000259" key="1">
    <source>
        <dbReference type="Pfam" id="PF06985"/>
    </source>
</evidence>
<feature type="domain" description="Heterokaryon incompatibility" evidence="1">
    <location>
        <begin position="26"/>
        <end position="125"/>
    </location>
</feature>
<dbReference type="Pfam" id="PF06985">
    <property type="entry name" value="HET"/>
    <property type="match status" value="1"/>
</dbReference>
<keyword evidence="3" id="KW-1185">Reference proteome</keyword>
<dbReference type="HOGENOM" id="CLU_004184_3_4_1"/>
<name>W3X6P0_PESFW</name>